<comment type="caution">
    <text evidence="2">The sequence shown here is derived from an EMBL/GenBank/DDBJ whole genome shotgun (WGS) entry which is preliminary data.</text>
</comment>
<protein>
    <submittedName>
        <fullName evidence="2">Uncharacterized protein</fullName>
    </submittedName>
</protein>
<name>A0A7J7JXH7_BUGNE</name>
<sequence>MASRRLNERLAKYNYLYEDTDQPNNSADDVPDTKISSPLDTAAPAEKLTNGNGSATSNGTGTSLDASTDRISKREAFFKSEAPSTKFDPSLRERDGKAEKQDKPLASKENGHGRFPGEECLAVDLTLTNHWKVTWGLLTCPTKFTESL</sequence>
<feature type="compositionally biased region" description="Low complexity" evidence="1">
    <location>
        <begin position="49"/>
        <end position="63"/>
    </location>
</feature>
<dbReference type="EMBL" id="VXIV02001709">
    <property type="protein sequence ID" value="KAF6030434.1"/>
    <property type="molecule type" value="Genomic_DNA"/>
</dbReference>
<accession>A0A7J7JXH7</accession>
<evidence type="ECO:0000256" key="1">
    <source>
        <dbReference type="SAM" id="MobiDB-lite"/>
    </source>
</evidence>
<keyword evidence="3" id="KW-1185">Reference proteome</keyword>
<dbReference type="Proteomes" id="UP000593567">
    <property type="component" value="Unassembled WGS sequence"/>
</dbReference>
<feature type="compositionally biased region" description="Basic and acidic residues" evidence="1">
    <location>
        <begin position="67"/>
        <end position="78"/>
    </location>
</feature>
<evidence type="ECO:0000313" key="2">
    <source>
        <dbReference type="EMBL" id="KAF6030434.1"/>
    </source>
</evidence>
<dbReference type="AlphaFoldDB" id="A0A7J7JXH7"/>
<gene>
    <name evidence="2" type="ORF">EB796_011275</name>
</gene>
<feature type="compositionally biased region" description="Basic and acidic residues" evidence="1">
    <location>
        <begin position="89"/>
        <end position="116"/>
    </location>
</feature>
<reference evidence="2" key="1">
    <citation type="submission" date="2020-06" db="EMBL/GenBank/DDBJ databases">
        <title>Draft genome of Bugula neritina, a colonial animal packing powerful symbionts and potential medicines.</title>
        <authorList>
            <person name="Rayko M."/>
        </authorList>
    </citation>
    <scope>NUCLEOTIDE SEQUENCE [LARGE SCALE GENOMIC DNA]</scope>
    <source>
        <strain evidence="2">Kwan_BN1</strain>
    </source>
</reference>
<evidence type="ECO:0000313" key="3">
    <source>
        <dbReference type="Proteomes" id="UP000593567"/>
    </source>
</evidence>
<proteinExistence type="predicted"/>
<organism evidence="2 3">
    <name type="scientific">Bugula neritina</name>
    <name type="common">Brown bryozoan</name>
    <name type="synonym">Sertularia neritina</name>
    <dbReference type="NCBI Taxonomy" id="10212"/>
    <lineage>
        <taxon>Eukaryota</taxon>
        <taxon>Metazoa</taxon>
        <taxon>Spiralia</taxon>
        <taxon>Lophotrochozoa</taxon>
        <taxon>Bryozoa</taxon>
        <taxon>Gymnolaemata</taxon>
        <taxon>Cheilostomatida</taxon>
        <taxon>Flustrina</taxon>
        <taxon>Buguloidea</taxon>
        <taxon>Bugulidae</taxon>
        <taxon>Bugula</taxon>
    </lineage>
</organism>
<feature type="region of interest" description="Disordered" evidence="1">
    <location>
        <begin position="16"/>
        <end position="116"/>
    </location>
</feature>